<feature type="domain" description="Tyrosine specific protein phosphatases" evidence="3">
    <location>
        <begin position="116"/>
        <end position="174"/>
    </location>
</feature>
<evidence type="ECO:0000256" key="2">
    <source>
        <dbReference type="SAM" id="MobiDB-lite"/>
    </source>
</evidence>
<comment type="caution">
    <text evidence="4">The sequence shown here is derived from an EMBL/GenBank/DDBJ whole genome shotgun (WGS) entry which is preliminary data.</text>
</comment>
<dbReference type="PANTHER" id="PTHR31126">
    <property type="entry name" value="TYROSINE-PROTEIN PHOSPHATASE"/>
    <property type="match status" value="1"/>
</dbReference>
<dbReference type="Pfam" id="PF13350">
    <property type="entry name" value="Y_phosphatase3"/>
    <property type="match status" value="1"/>
</dbReference>
<gene>
    <name evidence="4" type="ORF">NRB20_67060</name>
</gene>
<dbReference type="InterPro" id="IPR029021">
    <property type="entry name" value="Prot-tyrosine_phosphatase-like"/>
</dbReference>
<dbReference type="Gene3D" id="3.90.190.10">
    <property type="entry name" value="Protein tyrosine phosphatase superfamily"/>
    <property type="match status" value="1"/>
</dbReference>
<dbReference type="PROSITE" id="PS50056">
    <property type="entry name" value="TYR_PHOSPHATASE_2"/>
    <property type="match status" value="1"/>
</dbReference>
<dbReference type="PANTHER" id="PTHR31126:SF1">
    <property type="entry name" value="TYROSINE SPECIFIC PROTEIN PHOSPHATASES DOMAIN-CONTAINING PROTEIN"/>
    <property type="match status" value="1"/>
</dbReference>
<dbReference type="Proteomes" id="UP000438448">
    <property type="component" value="Unassembled WGS sequence"/>
</dbReference>
<dbReference type="GO" id="GO:0004721">
    <property type="term" value="F:phosphoprotein phosphatase activity"/>
    <property type="evidence" value="ECO:0007669"/>
    <property type="project" value="InterPro"/>
</dbReference>
<reference evidence="4 5" key="1">
    <citation type="submission" date="2019-10" db="EMBL/GenBank/DDBJ databases">
        <title>Nocardia macrotermitis sp. nov. and Nocardia aurantia sp. nov., isolated from the gut of fungus growing-termite Macrotermes natalensis.</title>
        <authorList>
            <person name="Benndorf R."/>
            <person name="Schwitalla J."/>
            <person name="Martin K."/>
            <person name="De Beer W."/>
            <person name="Kaster A.-K."/>
            <person name="Vollmers J."/>
            <person name="Poulsen M."/>
            <person name="Beemelmanns C."/>
        </authorList>
    </citation>
    <scope>NUCLEOTIDE SEQUENCE [LARGE SCALE GENOMIC DNA]</scope>
    <source>
        <strain evidence="4 5">RB20</strain>
    </source>
</reference>
<dbReference type="EMBL" id="WEGK01000021">
    <property type="protein sequence ID" value="MQY23575.1"/>
    <property type="molecule type" value="Genomic_DNA"/>
</dbReference>
<dbReference type="InterPro" id="IPR016130">
    <property type="entry name" value="Tyr_Pase_AS"/>
</dbReference>
<proteinExistence type="inferred from homology"/>
<evidence type="ECO:0000256" key="1">
    <source>
        <dbReference type="ARBA" id="ARBA00009580"/>
    </source>
</evidence>
<comment type="similarity">
    <text evidence="1">Belongs to the protein-tyrosine phosphatase family.</text>
</comment>
<dbReference type="AlphaFoldDB" id="A0A7K0DCR4"/>
<accession>A0A7K0DCR4</accession>
<dbReference type="InterPro" id="IPR000387">
    <property type="entry name" value="Tyr_Pase_dom"/>
</dbReference>
<organism evidence="4 5">
    <name type="scientific">Nocardia macrotermitis</name>
    <dbReference type="NCBI Taxonomy" id="2585198"/>
    <lineage>
        <taxon>Bacteria</taxon>
        <taxon>Bacillati</taxon>
        <taxon>Actinomycetota</taxon>
        <taxon>Actinomycetes</taxon>
        <taxon>Mycobacteriales</taxon>
        <taxon>Nocardiaceae</taxon>
        <taxon>Nocardia</taxon>
    </lineage>
</organism>
<dbReference type="RefSeq" id="WP_153415347.1">
    <property type="nucleotide sequence ID" value="NZ_WEGK01000021.1"/>
</dbReference>
<evidence type="ECO:0000313" key="4">
    <source>
        <dbReference type="EMBL" id="MQY23575.1"/>
    </source>
</evidence>
<feature type="region of interest" description="Disordered" evidence="2">
    <location>
        <begin position="235"/>
        <end position="260"/>
    </location>
</feature>
<dbReference type="InterPro" id="IPR026893">
    <property type="entry name" value="Tyr/Ser_Pase_IphP-type"/>
</dbReference>
<dbReference type="PROSITE" id="PS00383">
    <property type="entry name" value="TYR_PHOSPHATASE_1"/>
    <property type="match status" value="1"/>
</dbReference>
<dbReference type="OrthoDB" id="1188001at2"/>
<evidence type="ECO:0000259" key="3">
    <source>
        <dbReference type="PROSITE" id="PS50056"/>
    </source>
</evidence>
<evidence type="ECO:0000313" key="5">
    <source>
        <dbReference type="Proteomes" id="UP000438448"/>
    </source>
</evidence>
<sequence length="260" mass="28215">MTNDEMAVTDRALPLRGVCNARDLGGLRTEDGRRVRARRVLRSDAPTELDDADLSYLLRDCGLRAVIDLRAPAEATTDGRGALGDSVPVYRNIHIFGTGSLRLDLTQVAADGSMFDRYLEYLEHSPGNIAEALNLLADADNLPALVHCAAGKDRTGVVIAILLGVIGVRADDIIADYAATAMNTEALRTRVQQSRSTREHATATPALPSWVFAAEPDTMRKLLAHLTIEHGGPTEWARRAGVDRPTQQHLTDTLLEPAHP</sequence>
<dbReference type="SUPFAM" id="SSF52799">
    <property type="entry name" value="(Phosphotyrosine protein) phosphatases II"/>
    <property type="match status" value="1"/>
</dbReference>
<name>A0A7K0DCR4_9NOCA</name>
<protein>
    <recommendedName>
        <fullName evidence="3">Tyrosine specific protein phosphatases domain-containing protein</fullName>
    </recommendedName>
</protein>
<keyword evidence="5" id="KW-1185">Reference proteome</keyword>